<dbReference type="RefSeq" id="WP_185165808.1">
    <property type="nucleotide sequence ID" value="NZ_JACKWY010000030.1"/>
</dbReference>
<dbReference type="Proteomes" id="UP000585258">
    <property type="component" value="Unassembled WGS sequence"/>
</dbReference>
<comment type="caution">
    <text evidence="1">The sequence shown here is derived from an EMBL/GenBank/DDBJ whole genome shotgun (WGS) entry which is preliminary data.</text>
</comment>
<protein>
    <recommendedName>
        <fullName evidence="3">Lipoprotein</fullName>
    </recommendedName>
</protein>
<accession>A0A7X0SI88</accession>
<reference evidence="1 2" key="1">
    <citation type="submission" date="2020-08" db="EMBL/GenBank/DDBJ databases">
        <title>Clostridia isolated from Swiss meat.</title>
        <authorList>
            <person name="Wambui J."/>
            <person name="Stevens M.J.A."/>
            <person name="Stephan R."/>
        </authorList>
    </citation>
    <scope>NUCLEOTIDE SEQUENCE [LARGE SCALE GENOMIC DNA]</scope>
    <source>
        <strain evidence="1 2">CM001</strain>
    </source>
</reference>
<dbReference type="PROSITE" id="PS51257">
    <property type="entry name" value="PROKAR_LIPOPROTEIN"/>
    <property type="match status" value="1"/>
</dbReference>
<gene>
    <name evidence="1" type="ORF">H7E68_19635</name>
</gene>
<proteinExistence type="predicted"/>
<organism evidence="1 2">
    <name type="scientific">Clostridium gasigenes</name>
    <dbReference type="NCBI Taxonomy" id="94869"/>
    <lineage>
        <taxon>Bacteria</taxon>
        <taxon>Bacillati</taxon>
        <taxon>Bacillota</taxon>
        <taxon>Clostridia</taxon>
        <taxon>Eubacteriales</taxon>
        <taxon>Clostridiaceae</taxon>
        <taxon>Clostridium</taxon>
    </lineage>
</organism>
<dbReference type="EMBL" id="JACKWY010000030">
    <property type="protein sequence ID" value="MBB6716887.1"/>
    <property type="molecule type" value="Genomic_DNA"/>
</dbReference>
<name>A0A7X0SI88_9CLOT</name>
<sequence length="273" mass="31504">MAKEKLRKKYMMLGVVIMVGIGITLSGCGDEKGNGFKDNKDVISDLNEDGKKDYKDVALRVLEERYGEKFEIKQVGSTFAGKKGGKKLICNPISNPDKFCFVEVDTKSLEVYDDYTNRIMEEKLGTLLDENSKDIFGENVIVKPTFNPIYDKYKFSDMDPIEFFKENTLSGYAIGIFIKSDGDINKNEEAIKVEKFMNRLIALKLNKNSMIAAWYCKEEIYNNVDNKFYELQLRNNVVDFYDDIQNSYNSTYGEIEDKKLKQSAKEIEDNFKY</sequence>
<evidence type="ECO:0000313" key="2">
    <source>
        <dbReference type="Proteomes" id="UP000585258"/>
    </source>
</evidence>
<evidence type="ECO:0008006" key="3">
    <source>
        <dbReference type="Google" id="ProtNLM"/>
    </source>
</evidence>
<evidence type="ECO:0000313" key="1">
    <source>
        <dbReference type="EMBL" id="MBB6716887.1"/>
    </source>
</evidence>
<dbReference type="AlphaFoldDB" id="A0A7X0SI88"/>